<comment type="caution">
    <text evidence="1">The sequence shown here is derived from an EMBL/GenBank/DDBJ whole genome shotgun (WGS) entry which is preliminary data.</text>
</comment>
<dbReference type="AlphaFoldDB" id="A0A811GF43"/>
<evidence type="ECO:0000313" key="1">
    <source>
        <dbReference type="EMBL" id="CAB1222469.1"/>
    </source>
</evidence>
<dbReference type="Proteomes" id="UP000489961">
    <property type="component" value="Unassembled WGS sequence"/>
</dbReference>
<evidence type="ECO:0000313" key="2">
    <source>
        <dbReference type="Proteomes" id="UP000489961"/>
    </source>
</evidence>
<dbReference type="RefSeq" id="WP_174560818.1">
    <property type="nucleotide sequence ID" value="NZ_CADDTS010000049.1"/>
</dbReference>
<organism evidence="1 2">
    <name type="scientific">Acinetobacter bouvetii</name>
    <dbReference type="NCBI Taxonomy" id="202951"/>
    <lineage>
        <taxon>Bacteria</taxon>
        <taxon>Pseudomonadati</taxon>
        <taxon>Pseudomonadota</taxon>
        <taxon>Gammaproteobacteria</taxon>
        <taxon>Moraxellales</taxon>
        <taxon>Moraxellaceae</taxon>
        <taxon>Acinetobacter</taxon>
    </lineage>
</organism>
<dbReference type="EMBL" id="CADDTS010000049">
    <property type="protein sequence ID" value="CAB1222469.1"/>
    <property type="molecule type" value="Genomic_DNA"/>
</dbReference>
<accession>A0A811GF43</accession>
<name>A0A811GF43_9GAMM</name>
<protein>
    <submittedName>
        <fullName evidence="1">Uncharacterized protein</fullName>
    </submittedName>
</protein>
<proteinExistence type="predicted"/>
<reference evidence="1 2" key="1">
    <citation type="submission" date="2020-02" db="EMBL/GenBank/DDBJ databases">
        <authorList>
            <person name="Chaudhuri R."/>
        </authorList>
    </citation>
    <scope>NUCLEOTIDE SEQUENCE [LARGE SCALE GENOMIC DNA]</scope>
    <source>
        <strain evidence="1">SFB21</strain>
    </source>
</reference>
<sequence>MDQLKIEGTLPVALKKLVGQTTIESKQIVMKQLTAIEYYDAQAKLLPGQYIGIGDLVAMTKLVDKDGQEHEITYDMLGHSSKSNLDYLNRKKEELEAKEQAES</sequence>
<gene>
    <name evidence="1" type="ORF">SFB21_3127</name>
</gene>